<evidence type="ECO:0000256" key="3">
    <source>
        <dbReference type="ARBA" id="ARBA00032446"/>
    </source>
</evidence>
<dbReference type="InterPro" id="IPR043129">
    <property type="entry name" value="ATPase_NBD"/>
</dbReference>
<evidence type="ECO:0000313" key="5">
    <source>
        <dbReference type="EMBL" id="VFP83701.1"/>
    </source>
</evidence>
<dbReference type="Proteomes" id="UP000294349">
    <property type="component" value="Chromosome"/>
</dbReference>
<dbReference type="Gene3D" id="3.30.420.40">
    <property type="match status" value="2"/>
</dbReference>
<reference evidence="5 6" key="1">
    <citation type="submission" date="2019-02" db="EMBL/GenBank/DDBJ databases">
        <authorList>
            <person name="Manzano-Marin A."/>
            <person name="Manzano-Marin A."/>
        </authorList>
    </citation>
    <scope>NUCLEOTIDE SEQUENCE [LARGE SCALE GENOMIC DNA]</scope>
    <source>
        <strain evidence="5 6">BuCilaricifoliae</strain>
    </source>
</reference>
<protein>
    <recommendedName>
        <fullName evidence="2">tRNA threonylcarbamoyladenosine biosynthesis protein TsaB</fullName>
    </recommendedName>
    <alternativeName>
        <fullName evidence="3">t(6)A37 threonylcarbamoyladenosine biosynthesis protein TsaB</fullName>
    </alternativeName>
</protein>
<dbReference type="RefSeq" id="WP_154061552.1">
    <property type="nucleotide sequence ID" value="NZ_LR217717.1"/>
</dbReference>
<proteinExistence type="inferred from homology"/>
<dbReference type="SUPFAM" id="SSF53067">
    <property type="entry name" value="Actin-like ATPase domain"/>
    <property type="match status" value="1"/>
</dbReference>
<evidence type="ECO:0000259" key="4">
    <source>
        <dbReference type="Pfam" id="PF00814"/>
    </source>
</evidence>
<name>A0A451DBK5_9GAMM</name>
<evidence type="ECO:0000256" key="1">
    <source>
        <dbReference type="ARBA" id="ARBA00010493"/>
    </source>
</evidence>
<dbReference type="OrthoDB" id="9809995at2"/>
<evidence type="ECO:0000256" key="2">
    <source>
        <dbReference type="ARBA" id="ARBA00019012"/>
    </source>
</evidence>
<dbReference type="InterPro" id="IPR022496">
    <property type="entry name" value="T6A_TsaB"/>
</dbReference>
<dbReference type="InterPro" id="IPR000905">
    <property type="entry name" value="Gcp-like_dom"/>
</dbReference>
<evidence type="ECO:0000313" key="6">
    <source>
        <dbReference type="Proteomes" id="UP000294349"/>
    </source>
</evidence>
<comment type="similarity">
    <text evidence="1">Belongs to the KAE1 / TsaD family. TsaB subfamily.</text>
</comment>
<dbReference type="GO" id="GO:0002949">
    <property type="term" value="P:tRNA threonylcarbamoyladenosine modification"/>
    <property type="evidence" value="ECO:0007669"/>
    <property type="project" value="InterPro"/>
</dbReference>
<accession>A0A451DBK5</accession>
<sequence length="224" mass="25958">MNFKNTILALDTTLYSSSVSLLYKEKIYSLFTLCSKNHEKKILDMITKILNQAKITLHNINYITCTIGPGSFTGIRISIGISQIISIIYRIPIIGFSTLQILSEQSWKINKIKRVLIVIQISKNQIFWAKYLKNKIGLWIGGYTEKLFNNINIIKKKIVQCSGVWSTIGLNPYKKKLKKSIKLYHTHITTPHSKDIITCAIKYLQYYKYSSITQIYPKYLHTIR</sequence>
<gene>
    <name evidence="5" type="primary">tsaB</name>
    <name evidence="5" type="ORF">BUCILAFE3058_213</name>
</gene>
<dbReference type="EMBL" id="LR217717">
    <property type="protein sequence ID" value="VFP83701.1"/>
    <property type="molecule type" value="Genomic_DNA"/>
</dbReference>
<organism evidence="5 6">
    <name type="scientific">Buchnera aphidicola</name>
    <name type="common">Cinara laricifoliae</name>
    <dbReference type="NCBI Taxonomy" id="2518977"/>
    <lineage>
        <taxon>Bacteria</taxon>
        <taxon>Pseudomonadati</taxon>
        <taxon>Pseudomonadota</taxon>
        <taxon>Gammaproteobacteria</taxon>
        <taxon>Enterobacterales</taxon>
        <taxon>Erwiniaceae</taxon>
        <taxon>Buchnera</taxon>
    </lineage>
</organism>
<feature type="domain" description="Gcp-like" evidence="4">
    <location>
        <begin position="33"/>
        <end position="131"/>
    </location>
</feature>
<dbReference type="Pfam" id="PF00814">
    <property type="entry name" value="TsaD"/>
    <property type="match status" value="1"/>
</dbReference>
<dbReference type="NCBIfam" id="TIGR03725">
    <property type="entry name" value="T6A_YeaZ"/>
    <property type="match status" value="1"/>
</dbReference>
<dbReference type="AlphaFoldDB" id="A0A451DBK5"/>